<dbReference type="InterPro" id="IPR023828">
    <property type="entry name" value="Peptidase_S8_Ser-AS"/>
</dbReference>
<accession>A0A4Q7KD89</accession>
<dbReference type="PANTHER" id="PTHR43806:SF65">
    <property type="entry name" value="SERINE PROTEASE APRX"/>
    <property type="match status" value="1"/>
</dbReference>
<dbReference type="InterPro" id="IPR015500">
    <property type="entry name" value="Peptidase_S8_subtilisin-rel"/>
</dbReference>
<comment type="caution">
    <text evidence="10">The sequence shown here is derived from an EMBL/GenBank/DDBJ whole genome shotgun (WGS) entry which is preliminary data.</text>
</comment>
<organism evidence="10 11">
    <name type="scientific">Herbihabitans rhizosphaerae</name>
    <dbReference type="NCBI Taxonomy" id="1872711"/>
    <lineage>
        <taxon>Bacteria</taxon>
        <taxon>Bacillati</taxon>
        <taxon>Actinomycetota</taxon>
        <taxon>Actinomycetes</taxon>
        <taxon>Pseudonocardiales</taxon>
        <taxon>Pseudonocardiaceae</taxon>
        <taxon>Herbihabitans</taxon>
    </lineage>
</organism>
<reference evidence="10 11" key="1">
    <citation type="submission" date="2019-02" db="EMBL/GenBank/DDBJ databases">
        <title>Genomic Encyclopedia of Type Strains, Phase IV (KMG-IV): sequencing the most valuable type-strain genomes for metagenomic binning, comparative biology and taxonomic classification.</title>
        <authorList>
            <person name="Goeker M."/>
        </authorList>
    </citation>
    <scope>NUCLEOTIDE SEQUENCE [LARGE SCALE GENOMIC DNA]</scope>
    <source>
        <strain evidence="10 11">DSM 101727</strain>
    </source>
</reference>
<dbReference type="EMBL" id="SGWQ01000020">
    <property type="protein sequence ID" value="RZS29539.1"/>
    <property type="molecule type" value="Genomic_DNA"/>
</dbReference>
<feature type="active site" description="Charge relay system" evidence="5 6">
    <location>
        <position position="226"/>
    </location>
</feature>
<name>A0A4Q7KD89_9PSEU</name>
<dbReference type="InterPro" id="IPR023827">
    <property type="entry name" value="Peptidase_S8_Asp-AS"/>
</dbReference>
<evidence type="ECO:0000256" key="6">
    <source>
        <dbReference type="PROSITE-ProRule" id="PRU01240"/>
    </source>
</evidence>
<feature type="active site" description="Charge relay system" evidence="5 6">
    <location>
        <position position="435"/>
    </location>
</feature>
<feature type="region of interest" description="Disordered" evidence="8">
    <location>
        <begin position="247"/>
        <end position="271"/>
    </location>
</feature>
<evidence type="ECO:0000256" key="5">
    <source>
        <dbReference type="PIRSR" id="PIRSR615500-1"/>
    </source>
</evidence>
<dbReference type="PANTHER" id="PTHR43806">
    <property type="entry name" value="PEPTIDASE S8"/>
    <property type="match status" value="1"/>
</dbReference>
<evidence type="ECO:0000313" key="10">
    <source>
        <dbReference type="EMBL" id="RZS29539.1"/>
    </source>
</evidence>
<keyword evidence="4 6" id="KW-0720">Serine protease</keyword>
<keyword evidence="11" id="KW-1185">Reference proteome</keyword>
<dbReference type="InterPro" id="IPR000209">
    <property type="entry name" value="Peptidase_S8/S53_dom"/>
</dbReference>
<dbReference type="PROSITE" id="PS00137">
    <property type="entry name" value="SUBTILASE_HIS"/>
    <property type="match status" value="1"/>
</dbReference>
<dbReference type="PROSITE" id="PS51892">
    <property type="entry name" value="SUBTILASE"/>
    <property type="match status" value="1"/>
</dbReference>
<dbReference type="InterPro" id="IPR050131">
    <property type="entry name" value="Peptidase_S8_subtilisin-like"/>
</dbReference>
<dbReference type="AlphaFoldDB" id="A0A4Q7KD89"/>
<evidence type="ECO:0000256" key="1">
    <source>
        <dbReference type="ARBA" id="ARBA00011073"/>
    </source>
</evidence>
<feature type="active site" description="Charge relay system" evidence="5 6">
    <location>
        <position position="259"/>
    </location>
</feature>
<evidence type="ECO:0000313" key="11">
    <source>
        <dbReference type="Proteomes" id="UP000294257"/>
    </source>
</evidence>
<dbReference type="Pfam" id="PF00082">
    <property type="entry name" value="Peptidase_S8"/>
    <property type="match status" value="1"/>
</dbReference>
<evidence type="ECO:0000256" key="4">
    <source>
        <dbReference type="ARBA" id="ARBA00022825"/>
    </source>
</evidence>
<evidence type="ECO:0000256" key="2">
    <source>
        <dbReference type="ARBA" id="ARBA00022670"/>
    </source>
</evidence>
<dbReference type="GO" id="GO:0006508">
    <property type="term" value="P:proteolysis"/>
    <property type="evidence" value="ECO:0007669"/>
    <property type="project" value="UniProtKB-KW"/>
</dbReference>
<evidence type="ECO:0000256" key="8">
    <source>
        <dbReference type="SAM" id="MobiDB-lite"/>
    </source>
</evidence>
<gene>
    <name evidence="10" type="ORF">EV193_12024</name>
</gene>
<dbReference type="PROSITE" id="PS00136">
    <property type="entry name" value="SUBTILASE_ASP"/>
    <property type="match status" value="1"/>
</dbReference>
<keyword evidence="3 6" id="KW-0378">Hydrolase</keyword>
<dbReference type="RefSeq" id="WP_130348843.1">
    <property type="nucleotide sequence ID" value="NZ_SGWQ01000020.1"/>
</dbReference>
<dbReference type="InterPro" id="IPR036852">
    <property type="entry name" value="Peptidase_S8/S53_dom_sf"/>
</dbReference>
<dbReference type="Gene3D" id="3.40.50.200">
    <property type="entry name" value="Peptidase S8/S53 domain"/>
    <property type="match status" value="1"/>
</dbReference>
<protein>
    <submittedName>
        <fullName evidence="10">Subtilase family protein</fullName>
    </submittedName>
</protein>
<dbReference type="GO" id="GO:0004252">
    <property type="term" value="F:serine-type endopeptidase activity"/>
    <property type="evidence" value="ECO:0007669"/>
    <property type="project" value="UniProtKB-UniRule"/>
</dbReference>
<dbReference type="PRINTS" id="PR00723">
    <property type="entry name" value="SUBTILISIN"/>
</dbReference>
<dbReference type="Proteomes" id="UP000294257">
    <property type="component" value="Unassembled WGS sequence"/>
</dbReference>
<evidence type="ECO:0000256" key="7">
    <source>
        <dbReference type="RuleBase" id="RU003355"/>
    </source>
</evidence>
<feature type="domain" description="Peptidase S8/S53" evidence="9">
    <location>
        <begin position="217"/>
        <end position="482"/>
    </location>
</feature>
<dbReference type="PROSITE" id="PS00138">
    <property type="entry name" value="SUBTILASE_SER"/>
    <property type="match status" value="1"/>
</dbReference>
<sequence>MHHRNRGRSRAARFGLAGLAVAAVTTAVVIPVVSDGTAEAAPAPAVGQMSAPARSVTLITGDRVLVAGRDQVRVHAAPGREAVGFHQQVEPDGDVHVIPLDAMPLVSAGRLDRRLFDVTGLIEAGYDDSARQDIPVIVSYPAGAPRAVRAEGARTERELPSINATALRVGKTGTAFWNASTRGAAQRISLDGRVRATLDHSVPQIGAPEAWNAGHTGKGATVAVLDTGIDATHPDLADAVVEAKDFSGSPSGADDKQGHGTHVASTVTGSGVAEGGKRVGVAPDARLLVGKVLDDRGSGSESGIIAGMEWAAGKGARVINMSLGSSQASDGTDSMSQAVNRLTEQTGALFVVAAGNSGSARPMGSPAAADAALTVGAVDGQDKLARFSSQGPRHGDAAIKPDITAPGVDIVAARAKDAQIGEPVGDKYVKLSGTSMATPHIAGAAAILAAQHPDWKPDRIKAALMASAKPNAEATVFQQGAGRVDVARAHTQTVAASPGSVSLGRARWPHDDDKPVAKPLTYNNFGPQPITVTLTAEVRDPAGNPAPESMFTVEPRTLTIPAGGQAGATVTANTAVAGPDGVYSGQVVATGGPAELRTPVAVDREVESYDVKISVIGSDGTPRPGYSMWLFDVDRMSSVRPHDPSGTVTARVPKGRYFAHLIFVAGNGPDAKLIQAAEPEIVVDRNLELTFDARQGKPVGFQVDKPEAKAGMAVLTSRRQAAKGSANAILTSRQLDGVAILPSKTVVPQDKFEFSAEGRLAQPAADGTFTGSPYLYNLRWSHGGQVPQDLVRRFRDADLARVRSEYAAQAPGRVGVREAVIATPLPFGLDEFYATDQPIYDQFYEEAAPGQRSATVLLTPPRTYRKGETRTERWNAAVFGPAFASTAGSRLRDRIGVSVPLYSDQAPDHESIVFSGADGITGRTTLLRDGTPIGEVAEPGGGQFTLPPDDGRYLLRTEAVRKDGSPLSTKITAEWGFQSSHVDGEQPKPLPLLAVRLAPPVDATNTAPAGQRFTIPVYVQRNGSPPGRVEPPNVRVSYDGGATWRPVPISPDGDRWTIALDHPADAKSVSIAAGTRDSDGNTVDHTIMDAYRLK</sequence>
<dbReference type="OrthoDB" id="9795680at2"/>
<comment type="similarity">
    <text evidence="1 6 7">Belongs to the peptidase S8 family.</text>
</comment>
<proteinExistence type="inferred from homology"/>
<evidence type="ECO:0000259" key="9">
    <source>
        <dbReference type="Pfam" id="PF00082"/>
    </source>
</evidence>
<dbReference type="InterPro" id="IPR022398">
    <property type="entry name" value="Peptidase_S8_His-AS"/>
</dbReference>
<evidence type="ECO:0000256" key="3">
    <source>
        <dbReference type="ARBA" id="ARBA00022801"/>
    </source>
</evidence>
<keyword evidence="2 6" id="KW-0645">Protease</keyword>
<dbReference type="SUPFAM" id="SSF52743">
    <property type="entry name" value="Subtilisin-like"/>
    <property type="match status" value="1"/>
</dbReference>